<evidence type="ECO:0000313" key="2">
    <source>
        <dbReference type="Proteomes" id="UP000283701"/>
    </source>
</evidence>
<accession>A0A414QL91</accession>
<name>A0A414QL91_9FIRM</name>
<gene>
    <name evidence="1" type="ORF">DW654_15330</name>
</gene>
<organism evidence="1 2">
    <name type="scientific">Roseburia inulinivorans</name>
    <dbReference type="NCBI Taxonomy" id="360807"/>
    <lineage>
        <taxon>Bacteria</taxon>
        <taxon>Bacillati</taxon>
        <taxon>Bacillota</taxon>
        <taxon>Clostridia</taxon>
        <taxon>Lachnospirales</taxon>
        <taxon>Lachnospiraceae</taxon>
        <taxon>Roseburia</taxon>
    </lineage>
</organism>
<comment type="caution">
    <text evidence="1">The sequence shown here is derived from an EMBL/GenBank/DDBJ whole genome shotgun (WGS) entry which is preliminary data.</text>
</comment>
<dbReference type="AlphaFoldDB" id="A0A414QL91"/>
<sequence>MWQSSLFHSYDTSIIKNSENQSKPASYNSRHIITTHAEIRVLDERCDKMKKMVKCHIMKKQTNAGGEYT</sequence>
<dbReference type="EMBL" id="QRHP01000025">
    <property type="protein sequence ID" value="RHF81563.1"/>
    <property type="molecule type" value="Genomic_DNA"/>
</dbReference>
<dbReference type="Proteomes" id="UP000283701">
    <property type="component" value="Unassembled WGS sequence"/>
</dbReference>
<reference evidence="1 2" key="1">
    <citation type="submission" date="2018-08" db="EMBL/GenBank/DDBJ databases">
        <title>A genome reference for cultivated species of the human gut microbiota.</title>
        <authorList>
            <person name="Zou Y."/>
            <person name="Xue W."/>
            <person name="Luo G."/>
        </authorList>
    </citation>
    <scope>NUCLEOTIDE SEQUENCE [LARGE SCALE GENOMIC DNA]</scope>
    <source>
        <strain evidence="1 2">AM23-23AC</strain>
    </source>
</reference>
<proteinExistence type="predicted"/>
<evidence type="ECO:0000313" key="1">
    <source>
        <dbReference type="EMBL" id="RHF81563.1"/>
    </source>
</evidence>
<protein>
    <submittedName>
        <fullName evidence="1">Uncharacterized protein</fullName>
    </submittedName>
</protein>